<evidence type="ECO:0000313" key="2">
    <source>
        <dbReference type="EMBL" id="OWR06059.1"/>
    </source>
</evidence>
<evidence type="ECO:0000259" key="1">
    <source>
        <dbReference type="Pfam" id="PF07589"/>
    </source>
</evidence>
<dbReference type="Pfam" id="PF07589">
    <property type="entry name" value="PEP-CTERM"/>
    <property type="match status" value="1"/>
</dbReference>
<dbReference type="AlphaFoldDB" id="A0A254NDM2"/>
<dbReference type="Proteomes" id="UP000197446">
    <property type="component" value="Unassembled WGS sequence"/>
</dbReference>
<proteinExistence type="predicted"/>
<dbReference type="InterPro" id="IPR013424">
    <property type="entry name" value="Ice-binding_C"/>
</dbReference>
<feature type="domain" description="Ice-binding protein C-terminal" evidence="1">
    <location>
        <begin position="309"/>
        <end position="334"/>
    </location>
</feature>
<keyword evidence="3" id="KW-1185">Reference proteome</keyword>
<name>A0A254NDM2_9BURK</name>
<organism evidence="2 3">
    <name type="scientific">Roseateles puraquae</name>
    <dbReference type="NCBI Taxonomy" id="431059"/>
    <lineage>
        <taxon>Bacteria</taxon>
        <taxon>Pseudomonadati</taxon>
        <taxon>Pseudomonadota</taxon>
        <taxon>Betaproteobacteria</taxon>
        <taxon>Burkholderiales</taxon>
        <taxon>Sphaerotilaceae</taxon>
        <taxon>Roseateles</taxon>
    </lineage>
</organism>
<dbReference type="NCBIfam" id="TIGR02595">
    <property type="entry name" value="PEP_CTERM"/>
    <property type="match status" value="1"/>
</dbReference>
<dbReference type="EMBL" id="NISI01000001">
    <property type="protein sequence ID" value="OWR06059.1"/>
    <property type="molecule type" value="Genomic_DNA"/>
</dbReference>
<sequence length="335" mass="33610">MGACAAAVHRCCTVVPLRRPDHSPTPATPGEGGFSALTEFDGVVKVVTNPSSSSPLSGVQRMSSRILLAALALSAAASAQAAVSVNSTSFTYSQSFDTLASSGSANTWGNDTTLTGWYLYNKNNAAISSYGTAASNAGGFFAFGAGSDRALGGTGSGGTVFGSPTSGAVAGYIALALTNNTAATLSGFTFSYEGEQWRDGGVSAGTSGGSLAQTMKVEYGFGSSFSAVSSWTALGGSFQFTSPVFGSTSTSGVAVNGNGAGLVTGLGGSVLATWAPGDTLWVRWVETNDVNNDHSLAIDNVSFSVTAAAVPEPTSYALLLAGLGAVGFISRRRRG</sequence>
<comment type="caution">
    <text evidence="2">The sequence shown here is derived from an EMBL/GenBank/DDBJ whole genome shotgun (WGS) entry which is preliminary data.</text>
</comment>
<accession>A0A254NDM2</accession>
<evidence type="ECO:0000313" key="3">
    <source>
        <dbReference type="Proteomes" id="UP000197446"/>
    </source>
</evidence>
<protein>
    <submittedName>
        <fullName evidence="2">PEP-CTERM sorting domain-containing protein</fullName>
    </submittedName>
</protein>
<gene>
    <name evidence="2" type="ORF">CDO81_06425</name>
</gene>
<reference evidence="2 3" key="1">
    <citation type="journal article" date="2007" name="Int. J. Syst. Evol. Microbiol.">
        <title>Description of Pelomonas aquatica sp. nov. and Pelomonas puraquae sp. nov., isolated from industrial and haemodialysis water.</title>
        <authorList>
            <person name="Gomila M."/>
            <person name="Bowien B."/>
            <person name="Falsen E."/>
            <person name="Moore E.R."/>
            <person name="Lalucat J."/>
        </authorList>
    </citation>
    <scope>NUCLEOTIDE SEQUENCE [LARGE SCALE GENOMIC DNA]</scope>
    <source>
        <strain evidence="2 3">CCUG 52769</strain>
    </source>
</reference>